<dbReference type="KEGG" id="vg:28378431"/>
<keyword evidence="1" id="KW-0472">Membrane</keyword>
<evidence type="ECO:0000313" key="2">
    <source>
        <dbReference type="EMBL" id="ANA87205.1"/>
    </source>
</evidence>
<dbReference type="RefSeq" id="YP_009269092.1">
    <property type="nucleotide sequence ID" value="NC_030695.1"/>
</dbReference>
<name>A0A160DGN2_9CAUD</name>
<proteinExistence type="predicted"/>
<dbReference type="Proteomes" id="UP000201990">
    <property type="component" value="Segment"/>
</dbReference>
<organism evidence="2 3">
    <name type="scientific">Gordonia phage KatherineG</name>
    <dbReference type="NCBI Taxonomy" id="1838070"/>
    <lineage>
        <taxon>Viruses</taxon>
        <taxon>Duplodnaviria</taxon>
        <taxon>Heunggongvirae</taxon>
        <taxon>Uroviricota</taxon>
        <taxon>Caudoviricetes</taxon>
        <taxon>Soupsvirus</taxon>
        <taxon>Soupsvirus soups</taxon>
    </lineage>
</organism>
<keyword evidence="1" id="KW-1133">Transmembrane helix</keyword>
<keyword evidence="1" id="KW-0812">Transmembrane</keyword>
<evidence type="ECO:0000313" key="3">
    <source>
        <dbReference type="Proteomes" id="UP000201990"/>
    </source>
</evidence>
<accession>A0A160DGN2</accession>
<sequence length="32" mass="3437">MLLYEILWVAGFMAALLGVIALISALVIYIVG</sequence>
<feature type="transmembrane region" description="Helical" evidence="1">
    <location>
        <begin position="6"/>
        <end position="31"/>
    </location>
</feature>
<dbReference type="EMBL" id="KU998251">
    <property type="protein sequence ID" value="ANA87205.1"/>
    <property type="molecule type" value="Genomic_DNA"/>
</dbReference>
<reference evidence="2 3" key="1">
    <citation type="submission" date="2016-03" db="EMBL/GenBank/DDBJ databases">
        <authorList>
            <person name="Montgomery M.T."/>
            <person name="Guerrero C.A."/>
            <person name="Mavrich T.N."/>
            <person name="Pope W.H."/>
            <person name="Garlena R.A."/>
            <person name="Russell D.A."/>
            <person name="Jacobs-Sera D."/>
            <person name="Hendrix R.W."/>
            <person name="Hatfull G.F."/>
        </authorList>
    </citation>
    <scope>NUCLEOTIDE SEQUENCE [LARGE SCALE GENOMIC DNA]</scope>
</reference>
<gene>
    <name evidence="2" type="primary">72</name>
    <name evidence="2" type="ORF">PBI_KATHERINEG_72</name>
</gene>
<evidence type="ECO:0000256" key="1">
    <source>
        <dbReference type="SAM" id="Phobius"/>
    </source>
</evidence>
<protein>
    <submittedName>
        <fullName evidence="2">Uncharacterized protein</fullName>
    </submittedName>
</protein>
<dbReference type="GeneID" id="28378431"/>